<dbReference type="Proteomes" id="UP000053899">
    <property type="component" value="Unassembled WGS sequence"/>
</dbReference>
<reference evidence="3 4" key="1">
    <citation type="submission" date="2012-04" db="EMBL/GenBank/DDBJ databases">
        <title>Improved High-Quality Draft sequence of Leptothrix ochracea L12.</title>
        <authorList>
            <consortium name="US DOE Joint Genome Institute"/>
            <person name="Lucas S."/>
            <person name="Han J."/>
            <person name="Lapidus A."/>
            <person name="Cheng J.-F."/>
            <person name="Goodwin L."/>
            <person name="Pitluck S."/>
            <person name="Peters L."/>
            <person name="Zeytun A."/>
            <person name="Detter J.C."/>
            <person name="Han C."/>
            <person name="Tapia R."/>
            <person name="Land M."/>
            <person name="Hauser L."/>
            <person name="Kyrpides N."/>
            <person name="Ivanova N."/>
            <person name="Pagani I."/>
            <person name="Stepanauskas R."/>
            <person name="Masland D."/>
            <person name="Poulton N."/>
            <person name="Emerson D."/>
            <person name="Fleming E."/>
            <person name="Woyke T."/>
        </authorList>
    </citation>
    <scope>NUCLEOTIDE SEQUENCE [LARGE SCALE GENOMIC DNA]</scope>
    <source>
        <strain evidence="3 4">L12</strain>
    </source>
</reference>
<dbReference type="Pfam" id="PF13371">
    <property type="entry name" value="TPR_9"/>
    <property type="match status" value="1"/>
</dbReference>
<protein>
    <recommendedName>
        <fullName evidence="2">Protein SirB1 N-terminal domain-containing protein</fullName>
    </recommendedName>
</protein>
<dbReference type="EMBL" id="JH660693">
    <property type="protein sequence ID" value="EIM31335.1"/>
    <property type="molecule type" value="Genomic_DNA"/>
</dbReference>
<evidence type="ECO:0000313" key="3">
    <source>
        <dbReference type="EMBL" id="EIM31335.1"/>
    </source>
</evidence>
<dbReference type="RefSeq" id="WP_009453614.1">
    <property type="nucleotide sequence ID" value="NZ_JH660693.1"/>
</dbReference>
<feature type="domain" description="Protein SirB1 N-terminal" evidence="2">
    <location>
        <begin position="43"/>
        <end position="198"/>
    </location>
</feature>
<proteinExistence type="inferred from homology"/>
<dbReference type="InterPro" id="IPR032698">
    <property type="entry name" value="SirB1_N"/>
</dbReference>
<evidence type="ECO:0000313" key="4">
    <source>
        <dbReference type="Proteomes" id="UP000053899"/>
    </source>
</evidence>
<gene>
    <name evidence="3" type="ORF">LepocDRAFT_00000620</name>
</gene>
<dbReference type="OrthoDB" id="232498at2"/>
<dbReference type="PANTHER" id="PTHR31350:SF21">
    <property type="entry name" value="F-BOX ONLY PROTEIN 21"/>
    <property type="match status" value="1"/>
</dbReference>
<evidence type="ECO:0000256" key="1">
    <source>
        <dbReference type="ARBA" id="ARBA00007100"/>
    </source>
</evidence>
<dbReference type="GeneID" id="92352384"/>
<sequence>MNWTVVTPIDYFTALVAEDEGFALTEAAVSIAQDEYPDLDVQHVLTEMDALALSLRKHLSVDDSPLQRVRVLHQFFFEECAFACNQKDYYNPANSYVHEVLRTRRGIPITLAVIYLELAGQIGLIADGVSFPGHFLIRLRLPLGDAIIDPTSGTSLSKEAMGERLEPYLQPSVGLPAYSLADYLRAAAPREVMARLLRNLESIYRGREDWQRLLAVQGRLVNLQPEAWERYRDRGLTLARLGHNDAAIQDLGVYLQHAEEAPDWARIDEQWQLLRAVRQDHTAHRSIRSTRWR</sequence>
<evidence type="ECO:0000259" key="2">
    <source>
        <dbReference type="Pfam" id="PF13369"/>
    </source>
</evidence>
<dbReference type="Pfam" id="PF13369">
    <property type="entry name" value="Transglut_core2"/>
    <property type="match status" value="1"/>
</dbReference>
<keyword evidence="4" id="KW-1185">Reference proteome</keyword>
<organism evidence="3 4">
    <name type="scientific">Leptothrix ochracea L12</name>
    <dbReference type="NCBI Taxonomy" id="735332"/>
    <lineage>
        <taxon>Bacteria</taxon>
        <taxon>Pseudomonadati</taxon>
        <taxon>Pseudomonadota</taxon>
        <taxon>Betaproteobacteria</taxon>
        <taxon>Burkholderiales</taxon>
        <taxon>Sphaerotilaceae</taxon>
        <taxon>Leptothrix</taxon>
    </lineage>
</organism>
<dbReference type="PANTHER" id="PTHR31350">
    <property type="entry name" value="SI:DKEY-261L7.2"/>
    <property type="match status" value="1"/>
</dbReference>
<comment type="similarity">
    <text evidence="1">Belongs to the UPF0162 family.</text>
</comment>
<accession>I4Z543</accession>
<dbReference type="AlphaFoldDB" id="I4Z543"/>
<dbReference type="HOGENOM" id="CLU_063810_1_0_4"/>
<name>I4Z543_9BURK</name>